<dbReference type="Pfam" id="PF00005">
    <property type="entry name" value="ABC_tran"/>
    <property type="match status" value="1"/>
</dbReference>
<evidence type="ECO:0000256" key="1">
    <source>
        <dbReference type="ARBA" id="ARBA00005417"/>
    </source>
</evidence>
<dbReference type="PROSITE" id="PS50893">
    <property type="entry name" value="ABC_TRANSPORTER_2"/>
    <property type="match status" value="1"/>
</dbReference>
<dbReference type="GO" id="GO:0055085">
    <property type="term" value="P:transmembrane transport"/>
    <property type="evidence" value="ECO:0007669"/>
    <property type="project" value="UniProtKB-ARBA"/>
</dbReference>
<dbReference type="InterPro" id="IPR017871">
    <property type="entry name" value="ABC_transporter-like_CS"/>
</dbReference>
<dbReference type="PROSITE" id="PS00211">
    <property type="entry name" value="ABC_TRANSPORTER_1"/>
    <property type="match status" value="1"/>
</dbReference>
<dbReference type="AlphaFoldDB" id="A0A4R9A9R1"/>
<keyword evidence="4 6" id="KW-0067">ATP-binding</keyword>
<dbReference type="PANTHER" id="PTHR43776">
    <property type="entry name" value="TRANSPORT ATP-BINDING PROTEIN"/>
    <property type="match status" value="1"/>
</dbReference>
<dbReference type="Gene3D" id="3.40.50.300">
    <property type="entry name" value="P-loop containing nucleotide triphosphate hydrolases"/>
    <property type="match status" value="1"/>
</dbReference>
<reference evidence="6 7" key="1">
    <citation type="submission" date="2019-03" db="EMBL/GenBank/DDBJ databases">
        <title>Genomics of glacier-inhabiting Cryobacterium strains.</title>
        <authorList>
            <person name="Liu Q."/>
            <person name="Xin Y.-H."/>
        </authorList>
    </citation>
    <scope>NUCLEOTIDE SEQUENCE [LARGE SCALE GENOMIC DNA]</scope>
    <source>
        <strain evidence="6 7">Hh14</strain>
    </source>
</reference>
<keyword evidence="7" id="KW-1185">Reference proteome</keyword>
<dbReference type="InterPro" id="IPR027417">
    <property type="entry name" value="P-loop_NTPase"/>
</dbReference>
<keyword evidence="2" id="KW-0813">Transport</keyword>
<dbReference type="InterPro" id="IPR003439">
    <property type="entry name" value="ABC_transporter-like_ATP-bd"/>
</dbReference>
<protein>
    <submittedName>
        <fullName evidence="6">ATP-binding cassette domain-containing protein</fullName>
    </submittedName>
</protein>
<dbReference type="SMART" id="SM00382">
    <property type="entry name" value="AAA"/>
    <property type="match status" value="1"/>
</dbReference>
<evidence type="ECO:0000256" key="4">
    <source>
        <dbReference type="ARBA" id="ARBA00022840"/>
    </source>
</evidence>
<organism evidence="6 7">
    <name type="scientific">Cryobacterium frigoriphilum</name>
    <dbReference type="NCBI Taxonomy" id="1259150"/>
    <lineage>
        <taxon>Bacteria</taxon>
        <taxon>Bacillati</taxon>
        <taxon>Actinomycetota</taxon>
        <taxon>Actinomycetes</taxon>
        <taxon>Micrococcales</taxon>
        <taxon>Microbacteriaceae</taxon>
        <taxon>Cryobacterium</taxon>
    </lineage>
</organism>
<comment type="similarity">
    <text evidence="1">Belongs to the ABC transporter superfamily.</text>
</comment>
<feature type="domain" description="ABC transporter" evidence="5">
    <location>
        <begin position="5"/>
        <end position="253"/>
    </location>
</feature>
<evidence type="ECO:0000256" key="3">
    <source>
        <dbReference type="ARBA" id="ARBA00022741"/>
    </source>
</evidence>
<name>A0A4R9A9R1_9MICO</name>
<dbReference type="InterPro" id="IPR050319">
    <property type="entry name" value="ABC_transp_ATP-bind"/>
</dbReference>
<sequence length="264" mass="28195">MINELRATGLSHAYSTPAPGPFGRRGRVAALTDVSCTLARGDTVGLVGQSGSGKSTLLRVLLALETPTRGGLHLGDTPVQAGNTRSLRWFRRRVQYIPQDPAASLEPRMTVEQLVREPLARLGVPGDHRALVREALDSVGLCGSLATKRPRELSGGQAQRVALARGIVAGPDFLLADEPVSGLDLPMRNQILALLEALARDRSLGLVFVSHDLDAVGRLCARSLVLSEGRIVEQGPTDRLLAAPEHEATRALVDAIPRLKSPRS</sequence>
<evidence type="ECO:0000313" key="6">
    <source>
        <dbReference type="EMBL" id="TFD54482.1"/>
    </source>
</evidence>
<accession>A0A4R9A9R1</accession>
<evidence type="ECO:0000313" key="7">
    <source>
        <dbReference type="Proteomes" id="UP000297447"/>
    </source>
</evidence>
<dbReference type="GO" id="GO:0016887">
    <property type="term" value="F:ATP hydrolysis activity"/>
    <property type="evidence" value="ECO:0007669"/>
    <property type="project" value="InterPro"/>
</dbReference>
<dbReference type="RefSeq" id="WP_134518157.1">
    <property type="nucleotide sequence ID" value="NZ_SOHE01000016.1"/>
</dbReference>
<dbReference type="OrthoDB" id="8481147at2"/>
<comment type="caution">
    <text evidence="6">The sequence shown here is derived from an EMBL/GenBank/DDBJ whole genome shotgun (WGS) entry which is preliminary data.</text>
</comment>
<keyword evidence="3" id="KW-0547">Nucleotide-binding</keyword>
<proteinExistence type="inferred from homology"/>
<dbReference type="InterPro" id="IPR003593">
    <property type="entry name" value="AAA+_ATPase"/>
</dbReference>
<dbReference type="Proteomes" id="UP000297447">
    <property type="component" value="Unassembled WGS sequence"/>
</dbReference>
<dbReference type="PANTHER" id="PTHR43776:SF7">
    <property type="entry name" value="D,D-DIPEPTIDE TRANSPORT ATP-BINDING PROTEIN DDPF-RELATED"/>
    <property type="match status" value="1"/>
</dbReference>
<dbReference type="GO" id="GO:0005524">
    <property type="term" value="F:ATP binding"/>
    <property type="evidence" value="ECO:0007669"/>
    <property type="project" value="UniProtKB-KW"/>
</dbReference>
<evidence type="ECO:0000259" key="5">
    <source>
        <dbReference type="PROSITE" id="PS50893"/>
    </source>
</evidence>
<dbReference type="SUPFAM" id="SSF52540">
    <property type="entry name" value="P-loop containing nucleoside triphosphate hydrolases"/>
    <property type="match status" value="1"/>
</dbReference>
<dbReference type="EMBL" id="SOHE01000016">
    <property type="protein sequence ID" value="TFD54482.1"/>
    <property type="molecule type" value="Genomic_DNA"/>
</dbReference>
<evidence type="ECO:0000256" key="2">
    <source>
        <dbReference type="ARBA" id="ARBA00022448"/>
    </source>
</evidence>
<gene>
    <name evidence="6" type="ORF">E3T55_03365</name>
</gene>
<dbReference type="CDD" id="cd03257">
    <property type="entry name" value="ABC_NikE_OppD_transporters"/>
    <property type="match status" value="1"/>
</dbReference>